<evidence type="ECO:0000313" key="2">
    <source>
        <dbReference type="Proteomes" id="UP000515208"/>
    </source>
</evidence>
<accession>A0A6P3J0A3</accession>
<evidence type="ECO:0000313" key="3">
    <source>
        <dbReference type="RefSeq" id="XP_010859988.1"/>
    </source>
</evidence>
<dbReference type="Proteomes" id="UP000515208">
    <property type="component" value="Unplaced"/>
</dbReference>
<keyword evidence="2" id="KW-1185">Reference proteome</keyword>
<dbReference type="OrthoDB" id="8950865at2759"/>
<dbReference type="CTD" id="55731"/>
<dbReference type="Pfam" id="PF15258">
    <property type="entry name" value="FAM222A"/>
    <property type="match status" value="1"/>
</dbReference>
<dbReference type="PANTHER" id="PTHR16070">
    <property type="entry name" value="PROTEIN FAM222A-RELATED"/>
    <property type="match status" value="1"/>
</dbReference>
<reference evidence="3" key="1">
    <citation type="submission" date="2025-08" db="UniProtKB">
        <authorList>
            <consortium name="RefSeq"/>
        </authorList>
    </citation>
    <scope>IDENTIFICATION</scope>
    <source>
        <tissue evidence="3">Blood</tissue>
    </source>
</reference>
<protein>
    <submittedName>
        <fullName evidence="3">Protein FAM222B</fullName>
    </submittedName>
</protein>
<feature type="compositionally biased region" description="Low complexity" evidence="1">
    <location>
        <begin position="158"/>
        <end position="167"/>
    </location>
</feature>
<dbReference type="AlphaFoldDB" id="A0A6P3J0A3"/>
<dbReference type="GeneID" id="105004154"/>
<dbReference type="KEGG" id="bbis:105004154"/>
<name>A0A6P3J0A3_BISBB</name>
<dbReference type="RefSeq" id="XP_010859988.1">
    <property type="nucleotide sequence ID" value="XM_010861686.1"/>
</dbReference>
<evidence type="ECO:0000256" key="1">
    <source>
        <dbReference type="SAM" id="MobiDB-lite"/>
    </source>
</evidence>
<sequence>MLACLPGPGDLSFQLLSHTQMNTGLQKWDTTQKMRTAHYPTPAELDAYAKKVANNPLTIKIFPNSVKVPQRKHVRRTVNGLDTSAQRYSPYPTQAATRAGLLAIVKVPAKSILKDFDGTRARLLPEAIMNPPVAPYATVAPSTLAHPQAQALARQQALQHAQTLAHAPPQTLQHPQGIPPPQALSHPQSLQQPQDLSSIVHQINQFCQTRAGVSTTSVCEGQIANPSPISRSLLINASTRVSTHSVPTPMPSCVVNPMEHTHAASAALPPAGPVNLPAGLSRAPTGYPSDLKPVAWNQHQLAHLQQMCGEAGGTPAPGLTGKHAAGRELAGPGLVGKTPAYPQELCLAQSFHLKPPLEKPTPSPPVNGLAAPLAYPNGHYFQPLWNNILPTPNSDSSGSQDLAVPFHGGQPTGAPLDCAAVAAGAHFRAGTGGGPVASQNSLIQTVDYLSGDFQQACFREQSLAMLSKAHRAPGNRAPDPTDSRSLHVQHPGYR</sequence>
<proteinExistence type="predicted"/>
<dbReference type="PANTHER" id="PTHR16070:SF1">
    <property type="entry name" value="PROTEIN FAM222B"/>
    <property type="match status" value="1"/>
</dbReference>
<gene>
    <name evidence="3" type="primary">FAM222B</name>
</gene>
<dbReference type="InterPro" id="IPR029340">
    <property type="entry name" value="FAM222"/>
</dbReference>
<feature type="region of interest" description="Disordered" evidence="1">
    <location>
        <begin position="158"/>
        <end position="194"/>
    </location>
</feature>
<feature type="compositionally biased region" description="Low complexity" evidence="1">
    <location>
        <begin position="183"/>
        <end position="194"/>
    </location>
</feature>
<feature type="region of interest" description="Disordered" evidence="1">
    <location>
        <begin position="469"/>
        <end position="494"/>
    </location>
</feature>
<organism evidence="2 3">
    <name type="scientific">Bison bison bison</name>
    <name type="common">North American plains bison</name>
    <dbReference type="NCBI Taxonomy" id="43346"/>
    <lineage>
        <taxon>Eukaryota</taxon>
        <taxon>Metazoa</taxon>
        <taxon>Chordata</taxon>
        <taxon>Craniata</taxon>
        <taxon>Vertebrata</taxon>
        <taxon>Euteleostomi</taxon>
        <taxon>Mammalia</taxon>
        <taxon>Eutheria</taxon>
        <taxon>Laurasiatheria</taxon>
        <taxon>Artiodactyla</taxon>
        <taxon>Ruminantia</taxon>
        <taxon>Pecora</taxon>
        <taxon>Bovidae</taxon>
        <taxon>Bovinae</taxon>
        <taxon>Bison</taxon>
    </lineage>
</organism>